<proteinExistence type="predicted"/>
<dbReference type="EMBL" id="AWSU01000019">
    <property type="protein sequence ID" value="ERI80564.1"/>
    <property type="molecule type" value="Genomic_DNA"/>
</dbReference>
<name>A0ABC9U3K7_CLOSY</name>
<reference evidence="1 2" key="1">
    <citation type="submission" date="2013-07" db="EMBL/GenBank/DDBJ databases">
        <authorList>
            <person name="Weinstock G."/>
            <person name="Sodergren E."/>
            <person name="Wylie T."/>
            <person name="Fulton L."/>
            <person name="Fulton R."/>
            <person name="Fronick C."/>
            <person name="O'Laughlin M."/>
            <person name="Godfrey J."/>
            <person name="Miner T."/>
            <person name="Herter B."/>
            <person name="Appelbaum E."/>
            <person name="Cordes M."/>
            <person name="Lek S."/>
            <person name="Wollam A."/>
            <person name="Pepin K.H."/>
            <person name="Palsikar V.B."/>
            <person name="Mitreva M."/>
            <person name="Wilson R.K."/>
        </authorList>
    </citation>
    <scope>NUCLEOTIDE SEQUENCE [LARGE SCALE GENOMIC DNA]</scope>
    <source>
        <strain evidence="1 2">ATCC 14940</strain>
    </source>
</reference>
<gene>
    <name evidence="1" type="ORF">CLOSYM_00226</name>
</gene>
<accession>A0ABC9U3K7</accession>
<dbReference type="AlphaFoldDB" id="A0ABC9U3K7"/>
<evidence type="ECO:0000313" key="2">
    <source>
        <dbReference type="Proteomes" id="UP000016491"/>
    </source>
</evidence>
<sequence length="52" mass="6024">MGRIHVAVLMGLSGKRRLLTPLHPQSTRAYLKKHHKYAEKAVFFYILCLDTN</sequence>
<dbReference type="Proteomes" id="UP000016491">
    <property type="component" value="Unassembled WGS sequence"/>
</dbReference>
<comment type="caution">
    <text evidence="1">The sequence shown here is derived from an EMBL/GenBank/DDBJ whole genome shotgun (WGS) entry which is preliminary data.</text>
</comment>
<organism evidence="1 2">
    <name type="scientific">[Clostridium] symbiosum ATCC 14940</name>
    <dbReference type="NCBI Taxonomy" id="411472"/>
    <lineage>
        <taxon>Bacteria</taxon>
        <taxon>Bacillati</taxon>
        <taxon>Bacillota</taxon>
        <taxon>Clostridia</taxon>
        <taxon>Lachnospirales</taxon>
        <taxon>Lachnospiraceae</taxon>
        <taxon>Otoolea</taxon>
    </lineage>
</organism>
<protein>
    <submittedName>
        <fullName evidence="1">Uncharacterized protein</fullName>
    </submittedName>
</protein>
<evidence type="ECO:0000313" key="1">
    <source>
        <dbReference type="EMBL" id="ERI80564.1"/>
    </source>
</evidence>